<dbReference type="PIRSF" id="PIRSF016919">
    <property type="entry name" value="HupE_UreJ"/>
    <property type="match status" value="1"/>
</dbReference>
<keyword evidence="1" id="KW-0472">Membrane</keyword>
<comment type="caution">
    <text evidence="2">The sequence shown here is derived from an EMBL/GenBank/DDBJ whole genome shotgun (WGS) entry which is preliminary data.</text>
</comment>
<protein>
    <submittedName>
        <fullName evidence="2">HupE/UreJ family protein</fullName>
    </submittedName>
</protein>
<name>A0ABS3FWS4_9CYAN</name>
<feature type="transmembrane region" description="Helical" evidence="1">
    <location>
        <begin position="61"/>
        <end position="81"/>
    </location>
</feature>
<feature type="transmembrane region" description="Helical" evidence="1">
    <location>
        <begin position="137"/>
        <end position="155"/>
    </location>
</feature>
<feature type="transmembrane region" description="Helical" evidence="1">
    <location>
        <begin position="167"/>
        <end position="190"/>
    </location>
</feature>
<keyword evidence="1" id="KW-1133">Transmembrane helix</keyword>
<feature type="transmembrane region" description="Helical" evidence="1">
    <location>
        <begin position="113"/>
        <end position="130"/>
    </location>
</feature>
<reference evidence="2 3" key="1">
    <citation type="submission" date="2021-03" db="EMBL/GenBank/DDBJ databases">
        <title>Metabolic Capacity of the Antarctic Cyanobacterium Phormidium pseudopriestleyi that Sustains Oxygenic Photosynthesis in the Presence of Hydrogen Sulfide.</title>
        <authorList>
            <person name="Lumian J.E."/>
            <person name="Jungblut A.D."/>
            <person name="Dillon M.L."/>
            <person name="Hawes I."/>
            <person name="Doran P.T."/>
            <person name="Mackey T.J."/>
            <person name="Dick G.J."/>
            <person name="Grettenberger C.L."/>
            <person name="Sumner D.Y."/>
        </authorList>
    </citation>
    <scope>NUCLEOTIDE SEQUENCE [LARGE SCALE GENOMIC DNA]</scope>
    <source>
        <strain evidence="2 3">FRX01</strain>
    </source>
</reference>
<feature type="transmembrane region" description="Helical" evidence="1">
    <location>
        <begin position="202"/>
        <end position="224"/>
    </location>
</feature>
<dbReference type="RefSeq" id="WP_207090011.1">
    <property type="nucleotide sequence ID" value="NZ_JAFLQW010000562.1"/>
</dbReference>
<dbReference type="Proteomes" id="UP000664844">
    <property type="component" value="Unassembled WGS sequence"/>
</dbReference>
<dbReference type="Pfam" id="PF04955">
    <property type="entry name" value="HupE_UreJ"/>
    <property type="match status" value="1"/>
</dbReference>
<dbReference type="InterPro" id="IPR007038">
    <property type="entry name" value="HupE_UreJ"/>
</dbReference>
<keyword evidence="1" id="KW-0812">Transmembrane</keyword>
<feature type="transmembrane region" description="Helical" evidence="1">
    <location>
        <begin position="21"/>
        <end position="41"/>
    </location>
</feature>
<organism evidence="2 3">
    <name type="scientific">Phormidium pseudopriestleyi FRX01</name>
    <dbReference type="NCBI Taxonomy" id="1759528"/>
    <lineage>
        <taxon>Bacteria</taxon>
        <taxon>Bacillati</taxon>
        <taxon>Cyanobacteriota</taxon>
        <taxon>Cyanophyceae</taxon>
        <taxon>Oscillatoriophycideae</taxon>
        <taxon>Oscillatoriales</taxon>
        <taxon>Oscillatoriaceae</taxon>
        <taxon>Phormidium</taxon>
    </lineage>
</organism>
<accession>A0ABS3FWS4</accession>
<sequence length="225" mass="23232">MLKQTLTGLQSVLTLNPRIKGGLMIVAVALALFWGIEPAFAHHGMNGAMPSNFWEGLLSGFMHPIIGLDHFAFVVAIALLSAFHPYGIAIPITFAIAAMGGTGIHLLTVDIPAVEIIIAASVLTVGTLLAMKERPNLKLVAAIAAVAGIFHGYAYGEAIIGAETAPLLAYLIGFTAIQIAIAAGAIGLARKTFTALDRDPSLSLRFAGFTIGGIGAAFLASSILG</sequence>
<evidence type="ECO:0000313" key="2">
    <source>
        <dbReference type="EMBL" id="MBO0351575.1"/>
    </source>
</evidence>
<gene>
    <name evidence="2" type="ORF">J0895_21315</name>
</gene>
<evidence type="ECO:0000313" key="3">
    <source>
        <dbReference type="Proteomes" id="UP000664844"/>
    </source>
</evidence>
<proteinExistence type="predicted"/>
<evidence type="ECO:0000256" key="1">
    <source>
        <dbReference type="SAM" id="Phobius"/>
    </source>
</evidence>
<keyword evidence="3" id="KW-1185">Reference proteome</keyword>
<dbReference type="EMBL" id="JAFLQW010000562">
    <property type="protein sequence ID" value="MBO0351575.1"/>
    <property type="molecule type" value="Genomic_DNA"/>
</dbReference>
<feature type="transmembrane region" description="Helical" evidence="1">
    <location>
        <begin position="88"/>
        <end position="107"/>
    </location>
</feature>